<dbReference type="EMBL" id="CM007647">
    <property type="protein sequence ID" value="ONM09400.1"/>
    <property type="molecule type" value="Genomic_DNA"/>
</dbReference>
<organism evidence="1">
    <name type="scientific">Zea mays</name>
    <name type="common">Maize</name>
    <dbReference type="NCBI Taxonomy" id="4577"/>
    <lineage>
        <taxon>Eukaryota</taxon>
        <taxon>Viridiplantae</taxon>
        <taxon>Streptophyta</taxon>
        <taxon>Embryophyta</taxon>
        <taxon>Tracheophyta</taxon>
        <taxon>Spermatophyta</taxon>
        <taxon>Magnoliopsida</taxon>
        <taxon>Liliopsida</taxon>
        <taxon>Poales</taxon>
        <taxon>Poaceae</taxon>
        <taxon>PACMAD clade</taxon>
        <taxon>Panicoideae</taxon>
        <taxon>Andropogonodae</taxon>
        <taxon>Andropogoneae</taxon>
        <taxon>Tripsacinae</taxon>
        <taxon>Zea</taxon>
    </lineage>
</organism>
<dbReference type="AlphaFoldDB" id="A0A1D6L4V9"/>
<reference evidence="1" key="1">
    <citation type="submission" date="2015-12" db="EMBL/GenBank/DDBJ databases">
        <title>Update maize B73 reference genome by single molecule sequencing technologies.</title>
        <authorList>
            <consortium name="Maize Genome Sequencing Project"/>
            <person name="Ware D."/>
        </authorList>
    </citation>
    <scope>NUCLEOTIDE SEQUENCE [LARGE SCALE GENOMIC DNA]</scope>
    <source>
        <tissue evidence="1">Seedling</tissue>
    </source>
</reference>
<proteinExistence type="predicted"/>
<protein>
    <submittedName>
        <fullName evidence="1">Agamous-like MADS-box protein AGL8</fullName>
    </submittedName>
</protein>
<evidence type="ECO:0000313" key="1">
    <source>
        <dbReference type="EMBL" id="ONM09400.1"/>
    </source>
</evidence>
<name>A0A1D6L4V9_MAIZE</name>
<sequence>MDLSHRTRAAGGSSSTCVPAASSRVGRAAAAGEPPQAPLSPDPCRRRVPASTSLAALALSAVASLLCCGSGPVPGLLRGLPAGVGVLARLLPGHVPRLPRSLVCLGGLLRPSLISFSVVFSVEAEDTRHRDAIAVEPGSGTMWIFLECGKHTALSLHHTHF</sequence>
<accession>A0A1D6L4V9</accession>
<gene>
    <name evidence="1" type="ORF">ZEAMMB73_Zm00001d034045</name>
</gene>